<sequence length="72" mass="7862">MALENLKIVLEAAGRSLDRLVKANVFLTDIKGFGAFNTAWGECFPTEPKSCRICVAVHQLPLNTDVEIEVTG</sequence>
<dbReference type="InterPro" id="IPR006175">
    <property type="entry name" value="YjgF/YER057c/UK114"/>
</dbReference>
<dbReference type="Proteomes" id="UP000544331">
    <property type="component" value="Unassembled WGS sequence"/>
</dbReference>
<dbReference type="SUPFAM" id="SSF55298">
    <property type="entry name" value="YjgF-like"/>
    <property type="match status" value="1"/>
</dbReference>
<gene>
    <name evidence="1" type="ORF">FMUND_5007</name>
</gene>
<accession>A0A8H5YUG0</accession>
<organism evidence="1 2">
    <name type="scientific">Fusarium mundagurra</name>
    <dbReference type="NCBI Taxonomy" id="1567541"/>
    <lineage>
        <taxon>Eukaryota</taxon>
        <taxon>Fungi</taxon>
        <taxon>Dikarya</taxon>
        <taxon>Ascomycota</taxon>
        <taxon>Pezizomycotina</taxon>
        <taxon>Sordariomycetes</taxon>
        <taxon>Hypocreomycetidae</taxon>
        <taxon>Hypocreales</taxon>
        <taxon>Nectriaceae</taxon>
        <taxon>Fusarium</taxon>
        <taxon>Fusarium fujikuroi species complex</taxon>
    </lineage>
</organism>
<proteinExistence type="predicted"/>
<dbReference type="GO" id="GO:0019239">
    <property type="term" value="F:deaminase activity"/>
    <property type="evidence" value="ECO:0007669"/>
    <property type="project" value="TreeGrafter"/>
</dbReference>
<comment type="caution">
    <text evidence="1">The sequence shown here is derived from an EMBL/GenBank/DDBJ whole genome shotgun (WGS) entry which is preliminary data.</text>
</comment>
<dbReference type="GO" id="GO:0005739">
    <property type="term" value="C:mitochondrion"/>
    <property type="evidence" value="ECO:0007669"/>
    <property type="project" value="TreeGrafter"/>
</dbReference>
<dbReference type="GO" id="GO:0005829">
    <property type="term" value="C:cytosol"/>
    <property type="evidence" value="ECO:0007669"/>
    <property type="project" value="TreeGrafter"/>
</dbReference>
<dbReference type="EMBL" id="JAAOAN010000160">
    <property type="protein sequence ID" value="KAF5718839.1"/>
    <property type="molecule type" value="Genomic_DNA"/>
</dbReference>
<dbReference type="InterPro" id="IPR035959">
    <property type="entry name" value="RutC-like_sf"/>
</dbReference>
<dbReference type="PANTHER" id="PTHR11803:SF42">
    <property type="entry name" value="MMF1"/>
    <property type="match status" value="1"/>
</dbReference>
<protein>
    <submittedName>
        <fullName evidence="1">Endoribonuclease L-PSP</fullName>
    </submittedName>
</protein>
<evidence type="ECO:0000313" key="2">
    <source>
        <dbReference type="Proteomes" id="UP000544331"/>
    </source>
</evidence>
<dbReference type="OrthoDB" id="309640at2759"/>
<keyword evidence="2" id="KW-1185">Reference proteome</keyword>
<reference evidence="1 2" key="1">
    <citation type="submission" date="2020-05" db="EMBL/GenBank/DDBJ databases">
        <title>Identification and distribution of gene clusters putatively required for synthesis of sphingolipid metabolism inhibitors in phylogenetically diverse species of the filamentous fungus Fusarium.</title>
        <authorList>
            <person name="Kim H.-S."/>
            <person name="Busman M."/>
            <person name="Brown D.W."/>
            <person name="Divon H."/>
            <person name="Uhlig S."/>
            <person name="Proctor R.H."/>
        </authorList>
    </citation>
    <scope>NUCLEOTIDE SEQUENCE [LARGE SCALE GENOMIC DNA]</scope>
    <source>
        <strain evidence="1 2">NRRL 66235</strain>
    </source>
</reference>
<dbReference type="Pfam" id="PF01042">
    <property type="entry name" value="Ribonuc_L-PSP"/>
    <property type="match status" value="1"/>
</dbReference>
<dbReference type="PANTHER" id="PTHR11803">
    <property type="entry name" value="2-IMINOBUTANOATE/2-IMINOPROPANOATE DEAMINASE RIDA"/>
    <property type="match status" value="1"/>
</dbReference>
<name>A0A8H5YUG0_9HYPO</name>
<dbReference type="AlphaFoldDB" id="A0A8H5YUG0"/>
<dbReference type="CDD" id="cd00448">
    <property type="entry name" value="YjgF_YER057c_UK114_family"/>
    <property type="match status" value="1"/>
</dbReference>
<dbReference type="Gene3D" id="3.30.1330.40">
    <property type="entry name" value="RutC-like"/>
    <property type="match status" value="1"/>
</dbReference>
<evidence type="ECO:0000313" key="1">
    <source>
        <dbReference type="EMBL" id="KAF5718839.1"/>
    </source>
</evidence>